<reference evidence="1 2" key="1">
    <citation type="journal article" date="2019" name="Emerg. Microbes Infect.">
        <title>Comprehensive subspecies identification of 175 nontuberculous mycobacteria species based on 7547 genomic profiles.</title>
        <authorList>
            <person name="Matsumoto Y."/>
            <person name="Kinjo T."/>
            <person name="Motooka D."/>
            <person name="Nabeya D."/>
            <person name="Jung N."/>
            <person name="Uechi K."/>
            <person name="Horii T."/>
            <person name="Iida T."/>
            <person name="Fujita J."/>
            <person name="Nakamura S."/>
        </authorList>
    </citation>
    <scope>NUCLEOTIDE SEQUENCE [LARGE SCALE GENOMIC DNA]</scope>
    <source>
        <strain evidence="1 2">JCM 12404</strain>
    </source>
</reference>
<dbReference type="EMBL" id="AP022569">
    <property type="protein sequence ID" value="BBX47224.1"/>
    <property type="molecule type" value="Genomic_DNA"/>
</dbReference>
<dbReference type="KEGG" id="mcoo:MCOO_32390"/>
<organism evidence="1 2">
    <name type="scientific">Mycobacterium cookii</name>
    <dbReference type="NCBI Taxonomy" id="1775"/>
    <lineage>
        <taxon>Bacteria</taxon>
        <taxon>Bacillati</taxon>
        <taxon>Actinomycetota</taxon>
        <taxon>Actinomycetes</taxon>
        <taxon>Mycobacteriales</taxon>
        <taxon>Mycobacteriaceae</taxon>
        <taxon>Mycobacterium</taxon>
    </lineage>
</organism>
<dbReference type="Proteomes" id="UP000465866">
    <property type="component" value="Chromosome"/>
</dbReference>
<dbReference type="AlphaFoldDB" id="A0A7I7KZK1"/>
<accession>A0A7I7KZK1</accession>
<gene>
    <name evidence="1" type="ORF">MCOO_32390</name>
</gene>
<protein>
    <recommendedName>
        <fullName evidence="3">Aminopeptidase</fullName>
    </recommendedName>
</protein>
<evidence type="ECO:0008006" key="3">
    <source>
        <dbReference type="Google" id="ProtNLM"/>
    </source>
</evidence>
<sequence>MSTRRLVLLGGVILLAAGVIGLFVPVSISGGVGCGSAVHSDLSAAREQDNRNVGNSPVVQQIPIANQLAPKSEFVASCNSALGTRRLWTIPLALVGLAGTGWAVAQRREKVAGGI</sequence>
<evidence type="ECO:0000313" key="1">
    <source>
        <dbReference type="EMBL" id="BBX47224.1"/>
    </source>
</evidence>
<name>A0A7I7KZK1_9MYCO</name>
<dbReference type="PROSITE" id="PS51257">
    <property type="entry name" value="PROKAR_LIPOPROTEIN"/>
    <property type="match status" value="1"/>
</dbReference>
<dbReference type="RefSeq" id="WP_163777644.1">
    <property type="nucleotide sequence ID" value="NZ_AP022569.1"/>
</dbReference>
<keyword evidence="2" id="KW-1185">Reference proteome</keyword>
<proteinExistence type="predicted"/>
<evidence type="ECO:0000313" key="2">
    <source>
        <dbReference type="Proteomes" id="UP000465866"/>
    </source>
</evidence>